<sequence>MTFRLFSDELHEGGVLPLAQVSDATGYQGGNRSPRLAWEDVPEGTGSLVLTMYDPDAPTGSGFWHWVVVDISPQATELPAGAGSGLIPLPAGARQTRTDLGIHGYAGAAPPPGAPHRYVFTLHAVAADTLPVPDDASGALVGFFTRMDAIGAASFTVTYGI</sequence>
<dbReference type="RefSeq" id="WP_092702481.1">
    <property type="nucleotide sequence ID" value="NZ_FOSR01000004.1"/>
</dbReference>
<protein>
    <recommendedName>
        <fullName evidence="3">YbhB/YbcL family Raf kinase inhibitor-like protein</fullName>
    </recommendedName>
</protein>
<dbReference type="NCBIfam" id="TIGR00481">
    <property type="entry name" value="YbhB/YbcL family Raf kinase inhibitor-like protein"/>
    <property type="match status" value="1"/>
</dbReference>
<dbReference type="SUPFAM" id="SSF49777">
    <property type="entry name" value="PEBP-like"/>
    <property type="match status" value="1"/>
</dbReference>
<dbReference type="Gene3D" id="3.90.280.10">
    <property type="entry name" value="PEBP-like"/>
    <property type="match status" value="1"/>
</dbReference>
<evidence type="ECO:0000313" key="2">
    <source>
        <dbReference type="Proteomes" id="UP000198725"/>
    </source>
</evidence>
<evidence type="ECO:0000313" key="1">
    <source>
        <dbReference type="EMBL" id="SFK58588.1"/>
    </source>
</evidence>
<keyword evidence="2" id="KW-1185">Reference proteome</keyword>
<organism evidence="1 2">
    <name type="scientific">Rhodanobacter glycinis</name>
    <dbReference type="NCBI Taxonomy" id="582702"/>
    <lineage>
        <taxon>Bacteria</taxon>
        <taxon>Pseudomonadati</taxon>
        <taxon>Pseudomonadota</taxon>
        <taxon>Gammaproteobacteria</taxon>
        <taxon>Lysobacterales</taxon>
        <taxon>Rhodanobacteraceae</taxon>
        <taxon>Rhodanobacter</taxon>
    </lineage>
</organism>
<dbReference type="PANTHER" id="PTHR30289">
    <property type="entry name" value="UNCHARACTERIZED PROTEIN YBCL-RELATED"/>
    <property type="match status" value="1"/>
</dbReference>
<dbReference type="PANTHER" id="PTHR30289:SF12">
    <property type="entry name" value="UPF0098 PROTEIN YBHB"/>
    <property type="match status" value="1"/>
</dbReference>
<accession>A0A1I4APX9</accession>
<evidence type="ECO:0008006" key="3">
    <source>
        <dbReference type="Google" id="ProtNLM"/>
    </source>
</evidence>
<proteinExistence type="predicted"/>
<name>A0A1I4APX9_9GAMM</name>
<gene>
    <name evidence="1" type="ORF">SAMN05192579_10480</name>
</gene>
<dbReference type="InterPro" id="IPR005247">
    <property type="entry name" value="YbhB_YbcL/LppC-like"/>
</dbReference>
<dbReference type="Proteomes" id="UP000198725">
    <property type="component" value="Unassembled WGS sequence"/>
</dbReference>
<dbReference type="InterPro" id="IPR036610">
    <property type="entry name" value="PEBP-like_sf"/>
</dbReference>
<dbReference type="EMBL" id="FOSR01000004">
    <property type="protein sequence ID" value="SFK58588.1"/>
    <property type="molecule type" value="Genomic_DNA"/>
</dbReference>
<reference evidence="2" key="1">
    <citation type="submission" date="2016-10" db="EMBL/GenBank/DDBJ databases">
        <authorList>
            <person name="Varghese N."/>
            <person name="Submissions S."/>
        </authorList>
    </citation>
    <scope>NUCLEOTIDE SEQUENCE [LARGE SCALE GENOMIC DNA]</scope>
    <source>
        <strain evidence="2">MO64</strain>
    </source>
</reference>
<dbReference type="AlphaFoldDB" id="A0A1I4APX9"/>
<dbReference type="Pfam" id="PF01161">
    <property type="entry name" value="PBP"/>
    <property type="match status" value="1"/>
</dbReference>
<dbReference type="InterPro" id="IPR008914">
    <property type="entry name" value="PEBP"/>
</dbReference>
<dbReference type="CDD" id="cd00865">
    <property type="entry name" value="PEBP_bact_arch"/>
    <property type="match status" value="1"/>
</dbReference>